<sequence length="357" mass="41331">MDPSKQSQSSNPIYPFVILPDYQLLVCKLCGFATLPNEVNTHLRTQHNNISLECRRRLVEQVKEIPNLLQGQAKLRLPRIPIEPISCLAAPRLDGLKCRTCGRMFRQAQKMRLHCTKEHLWKNPRDRGRPISGVEPSAELPWIEGVACQRFFPSREGSRWFEVLRETGKSKKGARLAKSSRPDMSQDIRSLNCEARAHLSDVLEREEKYFDRMNQPHMSAKDLGSHALASTGLWPERTQWRVIFENARRDIFQAMTRLPNRHSLMSDYVMAQGCRQGDLCVRSSYVDEQKISCTMKVLDLVIDRCENTVRYTSRTLLFYSQLSCTPNCRVPLPTSYVYFYLQSIPIHPYYGNLSFPF</sequence>
<reference evidence="3" key="1">
    <citation type="journal article" date="2021" name="Nat. Commun.">
        <title>Genetic determinants of endophytism in the Arabidopsis root mycobiome.</title>
        <authorList>
            <person name="Mesny F."/>
            <person name="Miyauchi S."/>
            <person name="Thiergart T."/>
            <person name="Pickel B."/>
            <person name="Atanasova L."/>
            <person name="Karlsson M."/>
            <person name="Huettel B."/>
            <person name="Barry K.W."/>
            <person name="Haridas S."/>
            <person name="Chen C."/>
            <person name="Bauer D."/>
            <person name="Andreopoulos W."/>
            <person name="Pangilinan J."/>
            <person name="LaButti K."/>
            <person name="Riley R."/>
            <person name="Lipzen A."/>
            <person name="Clum A."/>
            <person name="Drula E."/>
            <person name="Henrissat B."/>
            <person name="Kohler A."/>
            <person name="Grigoriev I.V."/>
            <person name="Martin F.M."/>
            <person name="Hacquard S."/>
        </authorList>
    </citation>
    <scope>NUCLEOTIDE SEQUENCE</scope>
    <source>
        <strain evidence="3">MPI-CAGE-AT-0023</strain>
    </source>
</reference>
<dbReference type="GeneID" id="70217906"/>
<gene>
    <name evidence="3" type="ORF">BKA55DRAFT_514170</name>
</gene>
<comment type="caution">
    <text evidence="3">The sequence shown here is derived from an EMBL/GenBank/DDBJ whole genome shotgun (WGS) entry which is preliminary data.</text>
</comment>
<dbReference type="GO" id="GO:0008270">
    <property type="term" value="F:zinc ion binding"/>
    <property type="evidence" value="ECO:0007669"/>
    <property type="project" value="UniProtKB-KW"/>
</dbReference>
<evidence type="ECO:0000313" key="3">
    <source>
        <dbReference type="EMBL" id="KAH7247384.1"/>
    </source>
</evidence>
<keyword evidence="1" id="KW-0863">Zinc-finger</keyword>
<keyword evidence="1" id="KW-0862">Zinc</keyword>
<name>A0A9P9GXM2_FUSRE</name>
<keyword evidence="1" id="KW-0479">Metal-binding</keyword>
<organism evidence="3 4">
    <name type="scientific">Fusarium redolens</name>
    <dbReference type="NCBI Taxonomy" id="48865"/>
    <lineage>
        <taxon>Eukaryota</taxon>
        <taxon>Fungi</taxon>
        <taxon>Dikarya</taxon>
        <taxon>Ascomycota</taxon>
        <taxon>Pezizomycotina</taxon>
        <taxon>Sordariomycetes</taxon>
        <taxon>Hypocreomycetidae</taxon>
        <taxon>Hypocreales</taxon>
        <taxon>Nectriaceae</taxon>
        <taxon>Fusarium</taxon>
        <taxon>Fusarium redolens species complex</taxon>
    </lineage>
</organism>
<keyword evidence="4" id="KW-1185">Reference proteome</keyword>
<dbReference type="OrthoDB" id="5153449at2759"/>
<proteinExistence type="predicted"/>
<dbReference type="InterPro" id="IPR022698">
    <property type="entry name" value="OrsD"/>
</dbReference>
<dbReference type="RefSeq" id="XP_046047967.1">
    <property type="nucleotide sequence ID" value="XM_046187952.1"/>
</dbReference>
<feature type="domain" description="C2H2-type" evidence="2">
    <location>
        <begin position="96"/>
        <end position="124"/>
    </location>
</feature>
<dbReference type="SMART" id="SM00355">
    <property type="entry name" value="ZnF_C2H2"/>
    <property type="match status" value="2"/>
</dbReference>
<evidence type="ECO:0000256" key="1">
    <source>
        <dbReference type="PROSITE-ProRule" id="PRU00042"/>
    </source>
</evidence>
<accession>A0A9P9GXM2</accession>
<dbReference type="Proteomes" id="UP000720189">
    <property type="component" value="Unassembled WGS sequence"/>
</dbReference>
<dbReference type="PROSITE" id="PS50157">
    <property type="entry name" value="ZINC_FINGER_C2H2_2"/>
    <property type="match status" value="1"/>
</dbReference>
<dbReference type="Pfam" id="PF12013">
    <property type="entry name" value="OrsD"/>
    <property type="match status" value="1"/>
</dbReference>
<dbReference type="AlphaFoldDB" id="A0A9P9GXM2"/>
<protein>
    <recommendedName>
        <fullName evidence="2">C2H2-type domain-containing protein</fullName>
    </recommendedName>
</protein>
<evidence type="ECO:0000259" key="2">
    <source>
        <dbReference type="PROSITE" id="PS50157"/>
    </source>
</evidence>
<evidence type="ECO:0000313" key="4">
    <source>
        <dbReference type="Proteomes" id="UP000720189"/>
    </source>
</evidence>
<dbReference type="InterPro" id="IPR013087">
    <property type="entry name" value="Znf_C2H2_type"/>
</dbReference>
<dbReference type="EMBL" id="JAGMUX010000010">
    <property type="protein sequence ID" value="KAH7247384.1"/>
    <property type="molecule type" value="Genomic_DNA"/>
</dbReference>
<dbReference type="PROSITE" id="PS00028">
    <property type="entry name" value="ZINC_FINGER_C2H2_1"/>
    <property type="match status" value="1"/>
</dbReference>